<accession>A0A8S1H1X5</accession>
<keyword evidence="2" id="KW-1185">Reference proteome</keyword>
<dbReference type="Proteomes" id="UP000835052">
    <property type="component" value="Unassembled WGS sequence"/>
</dbReference>
<gene>
    <name evidence="1" type="ORF">CAUJ_LOCUS5083</name>
</gene>
<organism evidence="1 2">
    <name type="scientific">Caenorhabditis auriculariae</name>
    <dbReference type="NCBI Taxonomy" id="2777116"/>
    <lineage>
        <taxon>Eukaryota</taxon>
        <taxon>Metazoa</taxon>
        <taxon>Ecdysozoa</taxon>
        <taxon>Nematoda</taxon>
        <taxon>Chromadorea</taxon>
        <taxon>Rhabditida</taxon>
        <taxon>Rhabditina</taxon>
        <taxon>Rhabditomorpha</taxon>
        <taxon>Rhabditoidea</taxon>
        <taxon>Rhabditidae</taxon>
        <taxon>Peloderinae</taxon>
        <taxon>Caenorhabditis</taxon>
    </lineage>
</organism>
<evidence type="ECO:0000313" key="2">
    <source>
        <dbReference type="Proteomes" id="UP000835052"/>
    </source>
</evidence>
<protein>
    <submittedName>
        <fullName evidence="1">Uncharacterized protein</fullName>
    </submittedName>
</protein>
<comment type="caution">
    <text evidence="1">The sequence shown here is derived from an EMBL/GenBank/DDBJ whole genome shotgun (WGS) entry which is preliminary data.</text>
</comment>
<sequence>MCDTCVSCLHGAALFHHKPASWKDAGLGRGSFALPTLHSAPNFRCPLLANSHYVMRLQAFPPSPGFFLPTPSLF</sequence>
<proteinExistence type="predicted"/>
<name>A0A8S1H1X5_9PELO</name>
<dbReference type="AlphaFoldDB" id="A0A8S1H1X5"/>
<reference evidence="1" key="1">
    <citation type="submission" date="2020-10" db="EMBL/GenBank/DDBJ databases">
        <authorList>
            <person name="Kikuchi T."/>
        </authorList>
    </citation>
    <scope>NUCLEOTIDE SEQUENCE</scope>
    <source>
        <strain evidence="1">NKZ352</strain>
    </source>
</reference>
<evidence type="ECO:0000313" key="1">
    <source>
        <dbReference type="EMBL" id="CAD6189164.1"/>
    </source>
</evidence>
<dbReference type="EMBL" id="CAJGYM010000010">
    <property type="protein sequence ID" value="CAD6189164.1"/>
    <property type="molecule type" value="Genomic_DNA"/>
</dbReference>